<gene>
    <name evidence="1" type="ORF">ENN52_03605</name>
</gene>
<name>A0A831PML4_9EURY</name>
<dbReference type="EMBL" id="DSBY01000150">
    <property type="protein sequence ID" value="HDS63212.1"/>
    <property type="molecule type" value="Genomic_DNA"/>
</dbReference>
<dbReference type="AlphaFoldDB" id="A0A831PML4"/>
<reference evidence="1" key="1">
    <citation type="journal article" date="2020" name="mSystems">
        <title>Genome- and Community-Level Interaction Insights into Carbon Utilization and Element Cycling Functions of Hydrothermarchaeota in Hydrothermal Sediment.</title>
        <authorList>
            <person name="Zhou Z."/>
            <person name="Liu Y."/>
            <person name="Xu W."/>
            <person name="Pan J."/>
            <person name="Luo Z.H."/>
            <person name="Li M."/>
        </authorList>
    </citation>
    <scope>NUCLEOTIDE SEQUENCE</scope>
    <source>
        <strain evidence="1">SpSt-1183</strain>
    </source>
</reference>
<sequence length="35" mass="3574">MTVITRLLPTTVVGSYPVVKAGGLKGLLDPLHGAV</sequence>
<comment type="caution">
    <text evidence="1">The sequence shown here is derived from an EMBL/GenBank/DDBJ whole genome shotgun (WGS) entry which is preliminary data.</text>
</comment>
<evidence type="ECO:0000313" key="1">
    <source>
        <dbReference type="EMBL" id="HDS63212.1"/>
    </source>
</evidence>
<dbReference type="Proteomes" id="UP000885648">
    <property type="component" value="Unassembled WGS sequence"/>
</dbReference>
<feature type="non-terminal residue" evidence="1">
    <location>
        <position position="35"/>
    </location>
</feature>
<protein>
    <submittedName>
        <fullName evidence="1">Methionine synthase</fullName>
    </submittedName>
</protein>
<proteinExistence type="predicted"/>
<accession>A0A831PML4</accession>
<organism evidence="1">
    <name type="scientific">Methanofollis liminatans</name>
    <dbReference type="NCBI Taxonomy" id="2201"/>
    <lineage>
        <taxon>Archaea</taxon>
        <taxon>Methanobacteriati</taxon>
        <taxon>Methanobacteriota</taxon>
        <taxon>Stenosarchaea group</taxon>
        <taxon>Methanomicrobia</taxon>
        <taxon>Methanomicrobiales</taxon>
        <taxon>Methanomicrobiaceae</taxon>
        <taxon>Methanofollis</taxon>
    </lineage>
</organism>